<evidence type="ECO:0000313" key="3">
    <source>
        <dbReference type="EMBL" id="SDI55451.1"/>
    </source>
</evidence>
<dbReference type="STRING" id="555512.SAMN04487993_1006182"/>
<sequence>MTLLRLFRPALLVLALLPAGAMAQDPDERDLQALRFYINENNEQAIRSELRRLQVQFPEWSPPDDLSNLNRDVPPGLVDGIYQLIAREDFAGARDRIEDATRTYPNWTPSADLLQTLSLAEAQREFTAAVDAGNSQAAIRIARATPALLVCERVNNAWLLAEQYQAVGQTDTARGIYRGVADSCTTPDVLVATLEKSASVSNAAQLQEMAALMRNTAPGVAAQINAVETRLLAGLGAAPAPGAAPAEAPAAAGVPVTDATRPEARPATLGQPRPAPAQAPASRTMAAPAPAGAARAAPSGGGAGYNAVLAAAQAGDWRRCLSLATGAKQPEIVSQRGWCNFNIDRPMQALKDFRAAASSTRDGNLQRDSLYGMALTMLRMNMVDQAASVAAQTHFTPEQRLEIETEILDKRGVAAYERGDYRRAIAYFDEVERLTGRMRRDLAMLKGYAYLNSGQRDRARALFQMLHDQMATAESRRALAAAIQ</sequence>
<keyword evidence="2" id="KW-0732">Signal</keyword>
<evidence type="ECO:0008006" key="5">
    <source>
        <dbReference type="Google" id="ProtNLM"/>
    </source>
</evidence>
<dbReference type="SUPFAM" id="SSF48452">
    <property type="entry name" value="TPR-like"/>
    <property type="match status" value="1"/>
</dbReference>
<feature type="compositionally biased region" description="Low complexity" evidence="1">
    <location>
        <begin position="276"/>
        <end position="297"/>
    </location>
</feature>
<dbReference type="Proteomes" id="UP000199093">
    <property type="component" value="Unassembled WGS sequence"/>
</dbReference>
<keyword evidence="4" id="KW-1185">Reference proteome</keyword>
<name>A0A1G8LID8_9RHOB</name>
<evidence type="ECO:0000313" key="4">
    <source>
        <dbReference type="Proteomes" id="UP000199093"/>
    </source>
</evidence>
<accession>A0A1G8LID8</accession>
<dbReference type="EMBL" id="FNEJ01000006">
    <property type="protein sequence ID" value="SDI55451.1"/>
    <property type="molecule type" value="Genomic_DNA"/>
</dbReference>
<feature type="signal peptide" evidence="2">
    <location>
        <begin position="1"/>
        <end position="23"/>
    </location>
</feature>
<evidence type="ECO:0000256" key="1">
    <source>
        <dbReference type="SAM" id="MobiDB-lite"/>
    </source>
</evidence>
<dbReference type="AlphaFoldDB" id="A0A1G8LID8"/>
<protein>
    <recommendedName>
        <fullName evidence="5">Tetratricopeptide repeat-containing protein</fullName>
    </recommendedName>
</protein>
<reference evidence="3 4" key="1">
    <citation type="submission" date="2016-10" db="EMBL/GenBank/DDBJ databases">
        <authorList>
            <person name="de Groot N.N."/>
        </authorList>
    </citation>
    <scope>NUCLEOTIDE SEQUENCE [LARGE SCALE GENOMIC DNA]</scope>
    <source>
        <strain evidence="3 4">DSM 26424</strain>
    </source>
</reference>
<evidence type="ECO:0000256" key="2">
    <source>
        <dbReference type="SAM" id="SignalP"/>
    </source>
</evidence>
<dbReference type="RefSeq" id="WP_165616774.1">
    <property type="nucleotide sequence ID" value="NZ_FNEJ01000006.1"/>
</dbReference>
<proteinExistence type="predicted"/>
<gene>
    <name evidence="3" type="ORF">SAMN04487993_1006182</name>
</gene>
<feature type="chain" id="PRO_5011620876" description="Tetratricopeptide repeat-containing protein" evidence="2">
    <location>
        <begin position="24"/>
        <end position="484"/>
    </location>
</feature>
<feature type="region of interest" description="Disordered" evidence="1">
    <location>
        <begin position="262"/>
        <end position="297"/>
    </location>
</feature>
<dbReference type="InterPro" id="IPR011990">
    <property type="entry name" value="TPR-like_helical_dom_sf"/>
</dbReference>
<organism evidence="3 4">
    <name type="scientific">Salipiger marinus</name>
    <dbReference type="NCBI Taxonomy" id="555512"/>
    <lineage>
        <taxon>Bacteria</taxon>
        <taxon>Pseudomonadati</taxon>
        <taxon>Pseudomonadota</taxon>
        <taxon>Alphaproteobacteria</taxon>
        <taxon>Rhodobacterales</taxon>
        <taxon>Roseobacteraceae</taxon>
        <taxon>Salipiger</taxon>
    </lineage>
</organism>
<dbReference type="Gene3D" id="1.25.40.10">
    <property type="entry name" value="Tetratricopeptide repeat domain"/>
    <property type="match status" value="1"/>
</dbReference>